<organism evidence="1 2">
    <name type="scientific">Fusarium decemcellulare</name>
    <dbReference type="NCBI Taxonomy" id="57161"/>
    <lineage>
        <taxon>Eukaryota</taxon>
        <taxon>Fungi</taxon>
        <taxon>Dikarya</taxon>
        <taxon>Ascomycota</taxon>
        <taxon>Pezizomycotina</taxon>
        <taxon>Sordariomycetes</taxon>
        <taxon>Hypocreomycetidae</taxon>
        <taxon>Hypocreales</taxon>
        <taxon>Nectriaceae</taxon>
        <taxon>Fusarium</taxon>
        <taxon>Fusarium decemcellulare species complex</taxon>
    </lineage>
</organism>
<dbReference type="Proteomes" id="UP001148629">
    <property type="component" value="Unassembled WGS sequence"/>
</dbReference>
<proteinExistence type="predicted"/>
<evidence type="ECO:0000313" key="2">
    <source>
        <dbReference type="Proteomes" id="UP001148629"/>
    </source>
</evidence>
<sequence>MNATEAALGAQEMGLDGISVGVRYGEDQQENKLVLMKGGKMLPLLEKTKPEEQEATPVADLDESRVESTGH</sequence>
<comment type="caution">
    <text evidence="1">The sequence shown here is derived from an EMBL/GenBank/DDBJ whole genome shotgun (WGS) entry which is preliminary data.</text>
</comment>
<gene>
    <name evidence="1" type="ORF">NM208_g11543</name>
</gene>
<accession>A0ACC1RTB5</accession>
<keyword evidence="2" id="KW-1185">Reference proteome</keyword>
<reference evidence="1" key="1">
    <citation type="submission" date="2022-08" db="EMBL/GenBank/DDBJ databases">
        <title>Genome Sequence of Fusarium decemcellulare.</title>
        <authorList>
            <person name="Buettner E."/>
        </authorList>
    </citation>
    <scope>NUCLEOTIDE SEQUENCE</scope>
    <source>
        <strain evidence="1">Babe19</strain>
    </source>
</reference>
<dbReference type="EMBL" id="JANRMS010001869">
    <property type="protein sequence ID" value="KAJ3525661.1"/>
    <property type="molecule type" value="Genomic_DNA"/>
</dbReference>
<evidence type="ECO:0000313" key="1">
    <source>
        <dbReference type="EMBL" id="KAJ3525661.1"/>
    </source>
</evidence>
<name>A0ACC1RTB5_9HYPO</name>
<protein>
    <submittedName>
        <fullName evidence="1">Uncharacterized protein</fullName>
    </submittedName>
</protein>